<sequence length="376" mass="42349">MPTVLRLYGDLSQEELDLEMSGDIASLQRYRLYHWLEVYHNKNPADMVSLLRTELKLRENTQREMALTEDIQELQKSPTHGISTRIRVLRLPSELSELSKQYWMLERDWWKIRRSFINVCFARIVLGEEDAVNETVDAVLIALGESFRSVIAQWNVPVLVITLQLPSKLLDHYTIMSLNTHPPEALREALTALGEALGDEKYALVGGSACTALGSERATQDIDFVVLKGQTPSVRKILRNSPAFEVEAKTYHTWYRATEPVEIEILAPPALFQETFNETTEVITVGNLKVLKPALLLNAKCGSILGRASEAKKGTDAQDIMFLLGYCAENPDQLPKASEVPNATKDFVEAFIQKYSGQDSWIAAGYDLQNGCFTRN</sequence>
<dbReference type="InterPro" id="IPR043519">
    <property type="entry name" value="NT_sf"/>
</dbReference>
<gene>
    <name evidence="1" type="ORF">N7472_004186</name>
</gene>
<name>A0A9W9MFS1_9EURO</name>
<evidence type="ECO:0000313" key="2">
    <source>
        <dbReference type="Proteomes" id="UP001150879"/>
    </source>
</evidence>
<keyword evidence="2" id="KW-1185">Reference proteome</keyword>
<accession>A0A9W9MFS1</accession>
<protein>
    <submittedName>
        <fullName evidence="1">Uncharacterized protein</fullName>
    </submittedName>
</protein>
<dbReference type="AlphaFoldDB" id="A0A9W9MFS1"/>
<dbReference type="SUPFAM" id="SSF81301">
    <property type="entry name" value="Nucleotidyltransferase"/>
    <property type="match status" value="1"/>
</dbReference>
<comment type="caution">
    <text evidence="1">The sequence shown here is derived from an EMBL/GenBank/DDBJ whole genome shotgun (WGS) entry which is preliminary data.</text>
</comment>
<reference evidence="1" key="2">
    <citation type="journal article" date="2023" name="IMA Fungus">
        <title>Comparative genomic study of the Penicillium genus elucidates a diverse pangenome and 15 lateral gene transfer events.</title>
        <authorList>
            <person name="Petersen C."/>
            <person name="Sorensen T."/>
            <person name="Nielsen M.R."/>
            <person name="Sondergaard T.E."/>
            <person name="Sorensen J.L."/>
            <person name="Fitzpatrick D.A."/>
            <person name="Frisvad J.C."/>
            <person name="Nielsen K.L."/>
        </authorList>
    </citation>
    <scope>NUCLEOTIDE SEQUENCE</scope>
    <source>
        <strain evidence="1">IBT 16849</strain>
    </source>
</reference>
<reference evidence="1" key="1">
    <citation type="submission" date="2022-11" db="EMBL/GenBank/DDBJ databases">
        <authorList>
            <person name="Petersen C."/>
        </authorList>
    </citation>
    <scope>NUCLEOTIDE SEQUENCE</scope>
    <source>
        <strain evidence="1">IBT 16849</strain>
    </source>
</reference>
<dbReference type="Proteomes" id="UP001150879">
    <property type="component" value="Unassembled WGS sequence"/>
</dbReference>
<dbReference type="EMBL" id="JAPQKP010000003">
    <property type="protein sequence ID" value="KAJ5198982.1"/>
    <property type="molecule type" value="Genomic_DNA"/>
</dbReference>
<organism evidence="1 2">
    <name type="scientific">Penicillium cf. griseofulvum</name>
    <dbReference type="NCBI Taxonomy" id="2972120"/>
    <lineage>
        <taxon>Eukaryota</taxon>
        <taxon>Fungi</taxon>
        <taxon>Dikarya</taxon>
        <taxon>Ascomycota</taxon>
        <taxon>Pezizomycotina</taxon>
        <taxon>Eurotiomycetes</taxon>
        <taxon>Eurotiomycetidae</taxon>
        <taxon>Eurotiales</taxon>
        <taxon>Aspergillaceae</taxon>
        <taxon>Penicillium</taxon>
    </lineage>
</organism>
<evidence type="ECO:0000313" key="1">
    <source>
        <dbReference type="EMBL" id="KAJ5198982.1"/>
    </source>
</evidence>
<proteinExistence type="predicted"/>
<dbReference type="OrthoDB" id="5419802at2759"/>
<dbReference type="Gene3D" id="3.30.460.40">
    <property type="match status" value="1"/>
</dbReference>